<dbReference type="OrthoDB" id="10575962at2759"/>
<reference evidence="2" key="1">
    <citation type="submission" date="2006-10" db="EMBL/GenBank/DDBJ databases">
        <authorList>
            <person name="Amadeo P."/>
            <person name="Zhao Q."/>
            <person name="Wortman J."/>
            <person name="Fraser-Liggett C."/>
            <person name="Carlton J."/>
        </authorList>
    </citation>
    <scope>NUCLEOTIDE SEQUENCE</scope>
    <source>
        <strain evidence="2">G3</strain>
    </source>
</reference>
<evidence type="ECO:0000313" key="2">
    <source>
        <dbReference type="EMBL" id="EAY11282.1"/>
    </source>
</evidence>
<evidence type="ECO:0000313" key="3">
    <source>
        <dbReference type="Proteomes" id="UP000001542"/>
    </source>
</evidence>
<dbReference type="AlphaFoldDB" id="A2E7V1"/>
<gene>
    <name evidence="2" type="ORF">TVAG_061860</name>
</gene>
<dbReference type="Proteomes" id="UP000001542">
    <property type="component" value="Unassembled WGS sequence"/>
</dbReference>
<organism evidence="2 3">
    <name type="scientific">Trichomonas vaginalis (strain ATCC PRA-98 / G3)</name>
    <dbReference type="NCBI Taxonomy" id="412133"/>
    <lineage>
        <taxon>Eukaryota</taxon>
        <taxon>Metamonada</taxon>
        <taxon>Parabasalia</taxon>
        <taxon>Trichomonadida</taxon>
        <taxon>Trichomonadidae</taxon>
        <taxon>Trichomonas</taxon>
    </lineage>
</organism>
<keyword evidence="3" id="KW-1185">Reference proteome</keyword>
<feature type="compositionally biased region" description="Pro residues" evidence="1">
    <location>
        <begin position="37"/>
        <end position="52"/>
    </location>
</feature>
<feature type="region of interest" description="Disordered" evidence="1">
    <location>
        <begin position="1"/>
        <end position="60"/>
    </location>
</feature>
<protein>
    <submittedName>
        <fullName evidence="2">Uncharacterized protein</fullName>
    </submittedName>
</protein>
<dbReference type="RefSeq" id="XP_001323505.1">
    <property type="nucleotide sequence ID" value="XM_001323470.1"/>
</dbReference>
<dbReference type="KEGG" id="tva:4769235"/>
<sequence length="422" mass="48025">MSSSDDDNPFAALMSSSDYEGGEEDDEGEEKKEIYIPPAPVIQNTPPPPPSKPKQDEPKEKDIDAEFMELMQQQKKRETHNAPKREINDRLKFNVAQELIDRYDEQAFADAAKIPKSAPYNKFINRRREWPSVVSSSYRVRELPGDKFEVTFTEYGLSCKKQFAKLEELRVQGSIIQDALQILPIEPFCPQLLYPACNVALFQREFNVATDLALRLTWILQQTLPTNFKPTKTIFVGEAAGAFQNLAAYIATFCFRRGCYNTSAALWKFCMENFMDDQCAAGIAAAVPNLFAGDINFIERVYKSNRKVFNVPIQLIPDWSVCLSLLEKSDDRLKENLSIWRHCLLGEDLPENTPDKLGSVEMLLKKRLDPYLKRDEVAERINKLSKEVEKGDRQKLVLGYAAFQGDIPVFQILEEAAMPVGS</sequence>
<dbReference type="VEuPathDB" id="TrichDB:TVAGG3_0282650"/>
<proteinExistence type="predicted"/>
<reference evidence="2" key="2">
    <citation type="journal article" date="2007" name="Science">
        <title>Draft genome sequence of the sexually transmitted pathogen Trichomonas vaginalis.</title>
        <authorList>
            <person name="Carlton J.M."/>
            <person name="Hirt R.P."/>
            <person name="Silva J.C."/>
            <person name="Delcher A.L."/>
            <person name="Schatz M."/>
            <person name="Zhao Q."/>
            <person name="Wortman J.R."/>
            <person name="Bidwell S.L."/>
            <person name="Alsmark U.C.M."/>
            <person name="Besteiro S."/>
            <person name="Sicheritz-Ponten T."/>
            <person name="Noel C.J."/>
            <person name="Dacks J.B."/>
            <person name="Foster P.G."/>
            <person name="Simillion C."/>
            <person name="Van de Peer Y."/>
            <person name="Miranda-Saavedra D."/>
            <person name="Barton G.J."/>
            <person name="Westrop G.D."/>
            <person name="Mueller S."/>
            <person name="Dessi D."/>
            <person name="Fiori P.L."/>
            <person name="Ren Q."/>
            <person name="Paulsen I."/>
            <person name="Zhang H."/>
            <person name="Bastida-Corcuera F.D."/>
            <person name="Simoes-Barbosa A."/>
            <person name="Brown M.T."/>
            <person name="Hayes R.D."/>
            <person name="Mukherjee M."/>
            <person name="Okumura C.Y."/>
            <person name="Schneider R."/>
            <person name="Smith A.J."/>
            <person name="Vanacova S."/>
            <person name="Villalvazo M."/>
            <person name="Haas B.J."/>
            <person name="Pertea M."/>
            <person name="Feldblyum T.V."/>
            <person name="Utterback T.R."/>
            <person name="Shu C.L."/>
            <person name="Osoegawa K."/>
            <person name="de Jong P.J."/>
            <person name="Hrdy I."/>
            <person name="Horvathova L."/>
            <person name="Zubacova Z."/>
            <person name="Dolezal P."/>
            <person name="Malik S.B."/>
            <person name="Logsdon J.M. Jr."/>
            <person name="Henze K."/>
            <person name="Gupta A."/>
            <person name="Wang C.C."/>
            <person name="Dunne R.L."/>
            <person name="Upcroft J.A."/>
            <person name="Upcroft P."/>
            <person name="White O."/>
            <person name="Salzberg S.L."/>
            <person name="Tang P."/>
            <person name="Chiu C.-H."/>
            <person name="Lee Y.-S."/>
            <person name="Embley T.M."/>
            <person name="Coombs G.H."/>
            <person name="Mottram J.C."/>
            <person name="Tachezy J."/>
            <person name="Fraser-Liggett C.M."/>
            <person name="Johnson P.J."/>
        </authorList>
    </citation>
    <scope>NUCLEOTIDE SEQUENCE [LARGE SCALE GENOMIC DNA]</scope>
    <source>
        <strain evidence="2">G3</strain>
    </source>
</reference>
<dbReference type="VEuPathDB" id="TrichDB:TVAG_061860"/>
<evidence type="ECO:0000256" key="1">
    <source>
        <dbReference type="SAM" id="MobiDB-lite"/>
    </source>
</evidence>
<accession>A2E7V1</accession>
<dbReference type="EMBL" id="DS113322">
    <property type="protein sequence ID" value="EAY11282.1"/>
    <property type="molecule type" value="Genomic_DNA"/>
</dbReference>
<dbReference type="InParanoid" id="A2E7V1"/>
<name>A2E7V1_TRIV3</name>